<dbReference type="PANTHER" id="PTHR12081:SF75">
    <property type="entry name" value="OS06G0245900 PROTEIN"/>
    <property type="match status" value="1"/>
</dbReference>
<evidence type="ECO:0000256" key="2">
    <source>
        <dbReference type="ARBA" id="ARBA00010940"/>
    </source>
</evidence>
<feature type="compositionally biased region" description="Low complexity" evidence="10">
    <location>
        <begin position="1"/>
        <end position="26"/>
    </location>
</feature>
<dbReference type="Pfam" id="PF02319">
    <property type="entry name" value="WHD_E2F_TDP"/>
    <property type="match status" value="1"/>
</dbReference>
<protein>
    <recommendedName>
        <fullName evidence="11">E2F/DP family winged-helix DNA-binding domain-containing protein</fullName>
    </recommendedName>
</protein>
<feature type="compositionally biased region" description="Basic and acidic residues" evidence="10">
    <location>
        <begin position="197"/>
        <end position="211"/>
    </location>
</feature>
<dbReference type="InterPro" id="IPR036390">
    <property type="entry name" value="WH_DNA-bd_sf"/>
</dbReference>
<name>A0A0D9WNU2_9ORYZ</name>
<dbReference type="Gramene" id="LPERR06G08240.2">
    <property type="protein sequence ID" value="LPERR06G08240.2"/>
    <property type="gene ID" value="LPERR06G08240"/>
</dbReference>
<dbReference type="AlphaFoldDB" id="A0A0D9WNU2"/>
<dbReference type="Proteomes" id="UP000032180">
    <property type="component" value="Chromosome 6"/>
</dbReference>
<evidence type="ECO:0000256" key="9">
    <source>
        <dbReference type="RuleBase" id="RU003796"/>
    </source>
</evidence>
<feature type="region of interest" description="Disordered" evidence="10">
    <location>
        <begin position="1"/>
        <end position="41"/>
    </location>
</feature>
<evidence type="ECO:0000256" key="4">
    <source>
        <dbReference type="ARBA" id="ARBA00023015"/>
    </source>
</evidence>
<keyword evidence="8" id="KW-0131">Cell cycle</keyword>
<evidence type="ECO:0000256" key="1">
    <source>
        <dbReference type="ARBA" id="ARBA00004123"/>
    </source>
</evidence>
<keyword evidence="4 9" id="KW-0805">Transcription regulation</keyword>
<evidence type="ECO:0000256" key="7">
    <source>
        <dbReference type="ARBA" id="ARBA00023242"/>
    </source>
</evidence>
<dbReference type="GO" id="GO:0090575">
    <property type="term" value="C:RNA polymerase II transcription regulator complex"/>
    <property type="evidence" value="ECO:0007669"/>
    <property type="project" value="TreeGrafter"/>
</dbReference>
<sequence>MAATAIPSSSAAPAADAPVHAEVAQLPAPPPRPAPYQPPRLAVDGAGGGAVAVVGGGKPCRHHAYSRKQKSLGLLCTNFVALYDRGDVEAIGLDDAAKRLGVERRRIYDIVNVLESVGILVRRAKNRYTWIGFGGVPAALRELKERALREVPVVGSPSLDETSAANVSDDEDDDKFDDADGDAESEKLSLSQSIDNSSDKPDAAPCKLRSDHRKEKSLGLLTQNFVKLFLTMETQQADSRKPAFRWLGQPKKNEGDSVTVAFAPTKMTLPSKRAFGTDLTNFDNKRGKLDSTMENRGNLTLGNRSDFVYGPFHPAGTRARKEHDNRKILEKDRKSIQDWENLASSFRPQYQNPALNDLFGHYVEAWSSWYSDLKRDAAS</sequence>
<feature type="domain" description="E2F/DP family winged-helix DNA-binding" evidence="11">
    <location>
        <begin position="67"/>
        <end position="132"/>
    </location>
</feature>
<keyword evidence="5 9" id="KW-0238">DNA-binding</keyword>
<evidence type="ECO:0000256" key="5">
    <source>
        <dbReference type="ARBA" id="ARBA00023125"/>
    </source>
</evidence>
<dbReference type="InterPro" id="IPR036388">
    <property type="entry name" value="WH-like_DNA-bd_sf"/>
</dbReference>
<feature type="compositionally biased region" description="Acidic residues" evidence="10">
    <location>
        <begin position="168"/>
        <end position="183"/>
    </location>
</feature>
<evidence type="ECO:0000256" key="10">
    <source>
        <dbReference type="SAM" id="MobiDB-lite"/>
    </source>
</evidence>
<feature type="region of interest" description="Disordered" evidence="10">
    <location>
        <begin position="154"/>
        <end position="211"/>
    </location>
</feature>
<comment type="subcellular location">
    <subcellularLocation>
        <location evidence="1 9">Nucleus</location>
    </subcellularLocation>
</comment>
<dbReference type="InterPro" id="IPR015633">
    <property type="entry name" value="E2F"/>
</dbReference>
<evidence type="ECO:0000313" key="13">
    <source>
        <dbReference type="Proteomes" id="UP000032180"/>
    </source>
</evidence>
<keyword evidence="3" id="KW-0678">Repressor</keyword>
<keyword evidence="13" id="KW-1185">Reference proteome</keyword>
<dbReference type="GO" id="GO:0000981">
    <property type="term" value="F:DNA-binding transcription factor activity, RNA polymerase II-specific"/>
    <property type="evidence" value="ECO:0007669"/>
    <property type="project" value="TreeGrafter"/>
</dbReference>
<dbReference type="PANTHER" id="PTHR12081">
    <property type="entry name" value="TRANSCRIPTION FACTOR E2F"/>
    <property type="match status" value="1"/>
</dbReference>
<organism evidence="12 13">
    <name type="scientific">Leersia perrieri</name>
    <dbReference type="NCBI Taxonomy" id="77586"/>
    <lineage>
        <taxon>Eukaryota</taxon>
        <taxon>Viridiplantae</taxon>
        <taxon>Streptophyta</taxon>
        <taxon>Embryophyta</taxon>
        <taxon>Tracheophyta</taxon>
        <taxon>Spermatophyta</taxon>
        <taxon>Magnoliopsida</taxon>
        <taxon>Liliopsida</taxon>
        <taxon>Poales</taxon>
        <taxon>Poaceae</taxon>
        <taxon>BOP clade</taxon>
        <taxon>Oryzoideae</taxon>
        <taxon>Oryzeae</taxon>
        <taxon>Oryzinae</taxon>
        <taxon>Leersia</taxon>
    </lineage>
</organism>
<accession>A0A0D9WNU2</accession>
<evidence type="ECO:0000313" key="12">
    <source>
        <dbReference type="EnsemblPlants" id="LPERR06G08240.2"/>
    </source>
</evidence>
<evidence type="ECO:0000256" key="6">
    <source>
        <dbReference type="ARBA" id="ARBA00023163"/>
    </source>
</evidence>
<keyword evidence="6 9" id="KW-0804">Transcription</keyword>
<dbReference type="EnsemblPlants" id="LPERR06G08240.2">
    <property type="protein sequence ID" value="LPERR06G08240.2"/>
    <property type="gene ID" value="LPERR06G08240"/>
</dbReference>
<feature type="compositionally biased region" description="Pro residues" evidence="10">
    <location>
        <begin position="27"/>
        <end position="38"/>
    </location>
</feature>
<dbReference type="SUPFAM" id="SSF46785">
    <property type="entry name" value="Winged helix' DNA-binding domain"/>
    <property type="match status" value="1"/>
</dbReference>
<reference evidence="13" key="2">
    <citation type="submission" date="2013-12" db="EMBL/GenBank/DDBJ databases">
        <authorList>
            <person name="Yu Y."/>
            <person name="Lee S."/>
            <person name="de Baynast K."/>
            <person name="Wissotski M."/>
            <person name="Liu L."/>
            <person name="Talag J."/>
            <person name="Goicoechea J."/>
            <person name="Angelova A."/>
            <person name="Jetty R."/>
            <person name="Kudrna D."/>
            <person name="Golser W."/>
            <person name="Rivera L."/>
            <person name="Zhang J."/>
            <person name="Wing R."/>
        </authorList>
    </citation>
    <scope>NUCLEOTIDE SEQUENCE</scope>
</reference>
<dbReference type="SMART" id="SM01372">
    <property type="entry name" value="E2F_TDP"/>
    <property type="match status" value="1"/>
</dbReference>
<evidence type="ECO:0000256" key="8">
    <source>
        <dbReference type="ARBA" id="ARBA00023306"/>
    </source>
</evidence>
<comment type="similarity">
    <text evidence="2 9">Belongs to the E2F/DP family.</text>
</comment>
<reference evidence="12 13" key="1">
    <citation type="submission" date="2012-08" db="EMBL/GenBank/DDBJ databases">
        <title>Oryza genome evolution.</title>
        <authorList>
            <person name="Wing R.A."/>
        </authorList>
    </citation>
    <scope>NUCLEOTIDE SEQUENCE</scope>
</reference>
<dbReference type="GO" id="GO:0000978">
    <property type="term" value="F:RNA polymerase II cis-regulatory region sequence-specific DNA binding"/>
    <property type="evidence" value="ECO:0007669"/>
    <property type="project" value="InterPro"/>
</dbReference>
<reference evidence="12" key="3">
    <citation type="submission" date="2015-04" db="UniProtKB">
        <authorList>
            <consortium name="EnsemblPlants"/>
        </authorList>
    </citation>
    <scope>IDENTIFICATION</scope>
</reference>
<evidence type="ECO:0000259" key="11">
    <source>
        <dbReference type="SMART" id="SM01372"/>
    </source>
</evidence>
<proteinExistence type="inferred from homology"/>
<dbReference type="InterPro" id="IPR003316">
    <property type="entry name" value="E2F_WHTH_DNA-bd_dom"/>
</dbReference>
<evidence type="ECO:0000256" key="3">
    <source>
        <dbReference type="ARBA" id="ARBA00022491"/>
    </source>
</evidence>
<dbReference type="Gene3D" id="1.10.10.10">
    <property type="entry name" value="Winged helix-like DNA-binding domain superfamily/Winged helix DNA-binding domain"/>
    <property type="match status" value="1"/>
</dbReference>
<dbReference type="FunFam" id="1.10.10.10:FF:000073">
    <property type="entry name" value="E2F transcription factor 8"/>
    <property type="match status" value="1"/>
</dbReference>
<keyword evidence="7 9" id="KW-0539">Nucleus</keyword>